<feature type="compositionally biased region" description="Basic and acidic residues" evidence="1">
    <location>
        <begin position="740"/>
        <end position="763"/>
    </location>
</feature>
<dbReference type="Pfam" id="PF02845">
    <property type="entry name" value="CUE"/>
    <property type="match status" value="1"/>
</dbReference>
<evidence type="ECO:0000256" key="1">
    <source>
        <dbReference type="SAM" id="MobiDB-lite"/>
    </source>
</evidence>
<evidence type="ECO:0000313" key="3">
    <source>
        <dbReference type="EMBL" id="CAH1797031.1"/>
    </source>
</evidence>
<feature type="compositionally biased region" description="Basic and acidic residues" evidence="1">
    <location>
        <begin position="433"/>
        <end position="450"/>
    </location>
</feature>
<feature type="compositionally biased region" description="Basic and acidic residues" evidence="1">
    <location>
        <begin position="702"/>
        <end position="731"/>
    </location>
</feature>
<dbReference type="SMART" id="SM00546">
    <property type="entry name" value="CUE"/>
    <property type="match status" value="1"/>
</dbReference>
<protein>
    <recommendedName>
        <fullName evidence="2">CUE domain-containing protein</fullName>
    </recommendedName>
</protein>
<organism evidence="3 4">
    <name type="scientific">Owenia fusiformis</name>
    <name type="common">Polychaete worm</name>
    <dbReference type="NCBI Taxonomy" id="6347"/>
    <lineage>
        <taxon>Eukaryota</taxon>
        <taxon>Metazoa</taxon>
        <taxon>Spiralia</taxon>
        <taxon>Lophotrochozoa</taxon>
        <taxon>Annelida</taxon>
        <taxon>Polychaeta</taxon>
        <taxon>Sedentaria</taxon>
        <taxon>Canalipalpata</taxon>
        <taxon>Sabellida</taxon>
        <taxon>Oweniida</taxon>
        <taxon>Oweniidae</taxon>
        <taxon>Owenia</taxon>
    </lineage>
</organism>
<dbReference type="InterPro" id="IPR003892">
    <property type="entry name" value="CUE"/>
</dbReference>
<dbReference type="Gene3D" id="1.10.8.10">
    <property type="entry name" value="DNA helicase RuvA subunit, C-terminal domain"/>
    <property type="match status" value="1"/>
</dbReference>
<dbReference type="CDD" id="cd14364">
    <property type="entry name" value="CUE_ASCC2"/>
    <property type="match status" value="1"/>
</dbReference>
<accession>A0A8S4PU76</accession>
<dbReference type="Proteomes" id="UP000749559">
    <property type="component" value="Unassembled WGS sequence"/>
</dbReference>
<dbReference type="InterPro" id="IPR009060">
    <property type="entry name" value="UBA-like_sf"/>
</dbReference>
<evidence type="ECO:0000313" key="4">
    <source>
        <dbReference type="Proteomes" id="UP000749559"/>
    </source>
</evidence>
<dbReference type="InterPro" id="IPR052586">
    <property type="entry name" value="ASCC2"/>
</dbReference>
<feature type="region of interest" description="Disordered" evidence="1">
    <location>
        <begin position="433"/>
        <end position="460"/>
    </location>
</feature>
<reference evidence="3" key="1">
    <citation type="submission" date="2022-03" db="EMBL/GenBank/DDBJ databases">
        <authorList>
            <person name="Martin C."/>
        </authorList>
    </citation>
    <scope>NUCLEOTIDE SEQUENCE</scope>
</reference>
<feature type="compositionally biased region" description="Basic residues" evidence="1">
    <location>
        <begin position="764"/>
        <end position="774"/>
    </location>
</feature>
<comment type="caution">
    <text evidence="3">The sequence shown here is derived from an EMBL/GenBank/DDBJ whole genome shotgun (WGS) entry which is preliminary data.</text>
</comment>
<sequence>LTSGRESCEIFFCIYRPTLFIHVRKMTKTLDNLSIPVKGVDGKENGSKPALDPYWKEDIEFLVYKAPPLSIDGASIEEWTERTLAIIDDLEWLLKQPHNRFWSQMVFDPTLQLCIDSFLTHAPRGGNFGLLSPSNQEVQQKHHRLVFMVCLRTATHKESKDSHITPAVFGNILYENFLFDIPKIMDICALYGQSNQGLVTKMVENIFTQQPQYWEDLEAVIPTILQVFDNILTQCGIKDASSSPQKIEVPSINKNGIIGENHLQDIVHYIQDTTSTLLAYLEIHTEASVMFHREGLLLRLSSFYDAVLPVIKESVNHKDFKNKRLQIELQRLLCKARMDMTKLYHLVVAKVYIEPVLSPSDGEKLEKTIEEYLHAVTSLLSDKRFLIDYDRQYPIQDDLEIICQSHYQIDETRVEFIMDAISNVYISQNRRREGKEKRVKRKQEEQERNNQIRRRNQERKEQEELAALAEKGVPKTMPEAGATAGPTIDGIQLESLIYSVKDLLPDLGEGFIEICLEEYNYDVERVINGVLEDKLLPSLTCLDRTMPRQEKDLLTEDESESLLTGRQNIFDNDEFDIFNKKDVDMSRIHKGKKDKNSDMKNVLEDKSIIDHFKPVYDQYGHMDMKSVYDKERPNSHMYDEDYEDEYDDTYDQNTVGADDDDSADELSNRRRFVVPRALQHLYKDNDNDDEEDEENPVTHQGYNDRGRDARKDPIHFIEDPAKVRERQEQRRAVMRSNKKPPRDVKGQAKGKGQTEEVNRNRLFKDKHKATRANHNRKEGATRKQAKGMM</sequence>
<gene>
    <name evidence="3" type="ORF">OFUS_LOCUS21375</name>
</gene>
<dbReference type="PANTHER" id="PTHR21494:SF0">
    <property type="entry name" value="ACTIVATING SIGNAL COINTEGRATOR 1 COMPLEX SUBUNIT 2"/>
    <property type="match status" value="1"/>
</dbReference>
<feature type="domain" description="CUE" evidence="2">
    <location>
        <begin position="492"/>
        <end position="535"/>
    </location>
</feature>
<proteinExistence type="predicted"/>
<feature type="non-terminal residue" evidence="3">
    <location>
        <position position="789"/>
    </location>
</feature>
<dbReference type="GO" id="GO:0043130">
    <property type="term" value="F:ubiquitin binding"/>
    <property type="evidence" value="ECO:0007669"/>
    <property type="project" value="InterPro"/>
</dbReference>
<dbReference type="EMBL" id="CAIIXF020000010">
    <property type="protein sequence ID" value="CAH1797031.1"/>
    <property type="molecule type" value="Genomic_DNA"/>
</dbReference>
<dbReference type="OrthoDB" id="5577209at2759"/>
<feature type="compositionally biased region" description="Acidic residues" evidence="1">
    <location>
        <begin position="686"/>
        <end position="695"/>
    </location>
</feature>
<evidence type="ECO:0000259" key="2">
    <source>
        <dbReference type="PROSITE" id="PS51140"/>
    </source>
</evidence>
<dbReference type="AlphaFoldDB" id="A0A8S4PU76"/>
<feature type="region of interest" description="Disordered" evidence="1">
    <location>
        <begin position="648"/>
        <end position="789"/>
    </location>
</feature>
<keyword evidence="4" id="KW-1185">Reference proteome</keyword>
<dbReference type="GO" id="GO:0006355">
    <property type="term" value="P:regulation of DNA-templated transcription"/>
    <property type="evidence" value="ECO:0007669"/>
    <property type="project" value="TreeGrafter"/>
</dbReference>
<dbReference type="InterPro" id="IPR041800">
    <property type="entry name" value="ASCC2_CUE"/>
</dbReference>
<name>A0A8S4PU76_OWEFU</name>
<dbReference type="PANTHER" id="PTHR21494">
    <property type="entry name" value="ACTIVATING SIGNAL COINTEGRATOR 1 COMPLEX SUBUNIT 2 ASC-1 COMPLEX SUBUNIT P100"/>
    <property type="match status" value="1"/>
</dbReference>
<dbReference type="SUPFAM" id="SSF46934">
    <property type="entry name" value="UBA-like"/>
    <property type="match status" value="1"/>
</dbReference>
<dbReference type="PROSITE" id="PS51140">
    <property type="entry name" value="CUE"/>
    <property type="match status" value="1"/>
</dbReference>